<evidence type="ECO:0000313" key="1">
    <source>
        <dbReference type="EMBL" id="MFC7272554.1"/>
    </source>
</evidence>
<dbReference type="Proteomes" id="UP001596548">
    <property type="component" value="Unassembled WGS sequence"/>
</dbReference>
<accession>A0ABW2HI28</accession>
<gene>
    <name evidence="1" type="ORF">ACFQS1_01055</name>
</gene>
<name>A0ABW2HI28_9ACTN</name>
<dbReference type="EMBL" id="JBHTBJ010000001">
    <property type="protein sequence ID" value="MFC7272554.1"/>
    <property type="molecule type" value="Genomic_DNA"/>
</dbReference>
<keyword evidence="2" id="KW-1185">Reference proteome</keyword>
<dbReference type="RefSeq" id="WP_378963935.1">
    <property type="nucleotide sequence ID" value="NZ_JBHTBJ010000001.1"/>
</dbReference>
<sequence length="63" mass="7002">MGLRKRPYRRRIRRHPPASRATGLLAATRAWEREQPVSEPDPCAAGVHAELRAAARLADTTDA</sequence>
<proteinExistence type="predicted"/>
<protein>
    <submittedName>
        <fullName evidence="1">Uncharacterized protein</fullName>
    </submittedName>
</protein>
<reference evidence="2" key="1">
    <citation type="journal article" date="2019" name="Int. J. Syst. Evol. Microbiol.">
        <title>The Global Catalogue of Microorganisms (GCM) 10K type strain sequencing project: providing services to taxonomists for standard genome sequencing and annotation.</title>
        <authorList>
            <consortium name="The Broad Institute Genomics Platform"/>
            <consortium name="The Broad Institute Genome Sequencing Center for Infectious Disease"/>
            <person name="Wu L."/>
            <person name="Ma J."/>
        </authorList>
    </citation>
    <scope>NUCLEOTIDE SEQUENCE [LARGE SCALE GENOMIC DNA]</scope>
    <source>
        <strain evidence="2">XZYJT-10</strain>
    </source>
</reference>
<evidence type="ECO:0000313" key="2">
    <source>
        <dbReference type="Proteomes" id="UP001596548"/>
    </source>
</evidence>
<organism evidence="1 2">
    <name type="scientific">Paractinoplanes rhizophilus</name>
    <dbReference type="NCBI Taxonomy" id="1416877"/>
    <lineage>
        <taxon>Bacteria</taxon>
        <taxon>Bacillati</taxon>
        <taxon>Actinomycetota</taxon>
        <taxon>Actinomycetes</taxon>
        <taxon>Micromonosporales</taxon>
        <taxon>Micromonosporaceae</taxon>
        <taxon>Paractinoplanes</taxon>
    </lineage>
</organism>
<comment type="caution">
    <text evidence="1">The sequence shown here is derived from an EMBL/GenBank/DDBJ whole genome shotgun (WGS) entry which is preliminary data.</text>
</comment>